<reference evidence="3 4" key="2">
    <citation type="journal article" date="2019" name="G3 (Bethesda)">
        <title>Hybrid Assembly of the Genome of the Entomopathogenic Nematode Steinernema carpocapsae Identifies the X-Chromosome.</title>
        <authorList>
            <person name="Serra L."/>
            <person name="Macchietto M."/>
            <person name="Macias-Munoz A."/>
            <person name="McGill C.J."/>
            <person name="Rodriguez I.M."/>
            <person name="Rodriguez B."/>
            <person name="Murad R."/>
            <person name="Mortazavi A."/>
        </authorList>
    </citation>
    <scope>NUCLEOTIDE SEQUENCE [LARGE SCALE GENOMIC DNA]</scope>
    <source>
        <strain evidence="3 4">ALL</strain>
    </source>
</reference>
<evidence type="ECO:0000256" key="2">
    <source>
        <dbReference type="SAM" id="Phobius"/>
    </source>
</evidence>
<feature type="transmembrane region" description="Helical" evidence="2">
    <location>
        <begin position="64"/>
        <end position="85"/>
    </location>
</feature>
<feature type="compositionally biased region" description="Polar residues" evidence="1">
    <location>
        <begin position="184"/>
        <end position="199"/>
    </location>
</feature>
<dbReference type="EMBL" id="AZBU02000004">
    <property type="protein sequence ID" value="TKR82960.1"/>
    <property type="molecule type" value="Genomic_DNA"/>
</dbReference>
<keyword evidence="2" id="KW-0472">Membrane</keyword>
<gene>
    <name evidence="3" type="ORF">L596_016627</name>
</gene>
<protein>
    <submittedName>
        <fullName evidence="3">Uncharacterized protein</fullName>
    </submittedName>
</protein>
<sequence>MHGAEVQIDPNPTTVFYPIIHPSPNFFCCFERYHVTLVAKVLSVVYLLVYFLVLVLIYKSGTAVTLMFSILLTASVSICTIYGTFRWSKLCLLPFFMLQGILMLYTLVVLFMLVYSAFAHNSYIYLRLRDYVEYKWRIAAESVLIIIIYFLLLVIFAMAYATQLMWHEYQFIAEVDEFLKTTRRPSSNENNSHDGNSGNHVHPHRKFTQPLVIV</sequence>
<evidence type="ECO:0000313" key="3">
    <source>
        <dbReference type="EMBL" id="TKR82960.1"/>
    </source>
</evidence>
<keyword evidence="2" id="KW-1133">Transmembrane helix</keyword>
<keyword evidence="2" id="KW-0812">Transmembrane</keyword>
<dbReference type="AlphaFoldDB" id="A0A4U5NJG5"/>
<keyword evidence="4" id="KW-1185">Reference proteome</keyword>
<reference evidence="3 4" key="1">
    <citation type="journal article" date="2015" name="Genome Biol.">
        <title>Comparative genomics of Steinernema reveals deeply conserved gene regulatory networks.</title>
        <authorList>
            <person name="Dillman A.R."/>
            <person name="Macchietto M."/>
            <person name="Porter C.F."/>
            <person name="Rogers A."/>
            <person name="Williams B."/>
            <person name="Antoshechkin I."/>
            <person name="Lee M.M."/>
            <person name="Goodwin Z."/>
            <person name="Lu X."/>
            <person name="Lewis E.E."/>
            <person name="Goodrich-Blair H."/>
            <person name="Stock S.P."/>
            <person name="Adams B.J."/>
            <person name="Sternberg P.W."/>
            <person name="Mortazavi A."/>
        </authorList>
    </citation>
    <scope>NUCLEOTIDE SEQUENCE [LARGE SCALE GENOMIC DNA]</scope>
    <source>
        <strain evidence="3 4">ALL</strain>
    </source>
</reference>
<feature type="transmembrane region" description="Helical" evidence="2">
    <location>
        <begin position="92"/>
        <end position="118"/>
    </location>
</feature>
<feature type="transmembrane region" description="Helical" evidence="2">
    <location>
        <begin position="138"/>
        <end position="161"/>
    </location>
</feature>
<dbReference type="Proteomes" id="UP000298663">
    <property type="component" value="Unassembled WGS sequence"/>
</dbReference>
<feature type="transmembrane region" description="Helical" evidence="2">
    <location>
        <begin position="37"/>
        <end position="58"/>
    </location>
</feature>
<accession>A0A4U5NJG5</accession>
<organism evidence="3 4">
    <name type="scientific">Steinernema carpocapsae</name>
    <name type="common">Entomopathogenic nematode</name>
    <dbReference type="NCBI Taxonomy" id="34508"/>
    <lineage>
        <taxon>Eukaryota</taxon>
        <taxon>Metazoa</taxon>
        <taxon>Ecdysozoa</taxon>
        <taxon>Nematoda</taxon>
        <taxon>Chromadorea</taxon>
        <taxon>Rhabditida</taxon>
        <taxon>Tylenchina</taxon>
        <taxon>Panagrolaimomorpha</taxon>
        <taxon>Strongyloidoidea</taxon>
        <taxon>Steinernematidae</taxon>
        <taxon>Steinernema</taxon>
    </lineage>
</organism>
<dbReference type="OrthoDB" id="5874973at2759"/>
<name>A0A4U5NJG5_STECR</name>
<evidence type="ECO:0000256" key="1">
    <source>
        <dbReference type="SAM" id="MobiDB-lite"/>
    </source>
</evidence>
<evidence type="ECO:0000313" key="4">
    <source>
        <dbReference type="Proteomes" id="UP000298663"/>
    </source>
</evidence>
<feature type="region of interest" description="Disordered" evidence="1">
    <location>
        <begin position="183"/>
        <end position="214"/>
    </location>
</feature>
<comment type="caution">
    <text evidence="3">The sequence shown here is derived from an EMBL/GenBank/DDBJ whole genome shotgun (WGS) entry which is preliminary data.</text>
</comment>
<proteinExistence type="predicted"/>